<dbReference type="AlphaFoldDB" id="A0A915D9T1"/>
<evidence type="ECO:0000313" key="3">
    <source>
        <dbReference type="WBParaSite" id="jg1707"/>
    </source>
</evidence>
<evidence type="ECO:0000313" key="2">
    <source>
        <dbReference type="Proteomes" id="UP000887574"/>
    </source>
</evidence>
<reference evidence="3" key="1">
    <citation type="submission" date="2022-11" db="UniProtKB">
        <authorList>
            <consortium name="WormBaseParasite"/>
        </authorList>
    </citation>
    <scope>IDENTIFICATION</scope>
</reference>
<protein>
    <submittedName>
        <fullName evidence="3">Uncharacterized protein</fullName>
    </submittedName>
</protein>
<organism evidence="2 3">
    <name type="scientific">Ditylenchus dipsaci</name>
    <dbReference type="NCBI Taxonomy" id="166011"/>
    <lineage>
        <taxon>Eukaryota</taxon>
        <taxon>Metazoa</taxon>
        <taxon>Ecdysozoa</taxon>
        <taxon>Nematoda</taxon>
        <taxon>Chromadorea</taxon>
        <taxon>Rhabditida</taxon>
        <taxon>Tylenchina</taxon>
        <taxon>Tylenchomorpha</taxon>
        <taxon>Sphaerularioidea</taxon>
        <taxon>Anguinidae</taxon>
        <taxon>Anguininae</taxon>
        <taxon>Ditylenchus</taxon>
    </lineage>
</organism>
<dbReference type="WBParaSite" id="jg1707">
    <property type="protein sequence ID" value="jg1707"/>
    <property type="gene ID" value="jg1707"/>
</dbReference>
<accession>A0A915D9T1</accession>
<keyword evidence="2" id="KW-1185">Reference proteome</keyword>
<name>A0A915D9T1_9BILA</name>
<keyword evidence="1" id="KW-0812">Transmembrane</keyword>
<proteinExistence type="predicted"/>
<evidence type="ECO:0000256" key="1">
    <source>
        <dbReference type="SAM" id="Phobius"/>
    </source>
</evidence>
<dbReference type="Proteomes" id="UP000887574">
    <property type="component" value="Unplaced"/>
</dbReference>
<feature type="transmembrane region" description="Helical" evidence="1">
    <location>
        <begin position="69"/>
        <end position="102"/>
    </location>
</feature>
<keyword evidence="1" id="KW-1133">Transmembrane helix</keyword>
<keyword evidence="1" id="KW-0472">Membrane</keyword>
<sequence length="398" mass="44156">MVSTGPEHSGGHQPIRVVFTPFSEFLGVPISRLSLFHTTKMSEIDESKEEKHELHVKEEQHKPGPQKSIFLVFIVNFFGVVIYLAILYAFLAAICFPLVYYLPLLYKVPEYSFLNITSAVEQAIKANVPFSAPQKTPIFLSTQLDEPTVEVKIASTKPFADKPSGKTEEEESVHSFSTELYDIPLIDKSTNSVEQAFPNHWEENSSRLNKEPGLQSKRFIRVSERLGRIRKRRPADIYRVGPRRHKKRKVAVESNLQPSDASAAAVTMTPLSELEIKSDLDLQKSLHRTTMRTVNYGPVERPDATTPVSVIGHQHSSSAFSTHPHVPPLAHNMPALAAAAPTFTLLAQPGSGPPPALAVNGQNSNNINKTEQYEQLGCGFDLMTQSCKDVFGVSICNT</sequence>